<dbReference type="Gene3D" id="3.90.1310.10">
    <property type="entry name" value="Penicillin-binding protein 2a (Domain 2)"/>
    <property type="match status" value="1"/>
</dbReference>
<dbReference type="Gene3D" id="3.40.710.10">
    <property type="entry name" value="DD-peptidase/beta-lactamase superfamily"/>
    <property type="match status" value="1"/>
</dbReference>
<keyword evidence="3 14" id="KW-1003">Cell membrane</keyword>
<dbReference type="InterPro" id="IPR017790">
    <property type="entry name" value="Penicillin-binding_protein_2"/>
</dbReference>
<keyword evidence="12 14" id="KW-0472">Membrane</keyword>
<dbReference type="HAMAP" id="MF_02081">
    <property type="entry name" value="MrdA_transpept"/>
    <property type="match status" value="1"/>
</dbReference>
<dbReference type="InterPro" id="IPR005311">
    <property type="entry name" value="PBP_dimer"/>
</dbReference>
<dbReference type="PANTHER" id="PTHR30627:SF2">
    <property type="entry name" value="PEPTIDOGLYCAN D,D-TRANSPEPTIDASE MRDA"/>
    <property type="match status" value="1"/>
</dbReference>
<proteinExistence type="inferred from homology"/>
<organism evidence="19">
    <name type="scientific">Candidatus Kentrum eta</name>
    <dbReference type="NCBI Taxonomy" id="2126337"/>
    <lineage>
        <taxon>Bacteria</taxon>
        <taxon>Pseudomonadati</taxon>
        <taxon>Pseudomonadota</taxon>
        <taxon>Gammaproteobacteria</taxon>
        <taxon>Candidatus Kentrum</taxon>
    </lineage>
</organism>
<keyword evidence="7 14" id="KW-0812">Transmembrane</keyword>
<evidence type="ECO:0000256" key="9">
    <source>
        <dbReference type="ARBA" id="ARBA00022960"/>
    </source>
</evidence>
<evidence type="ECO:0000256" key="13">
    <source>
        <dbReference type="ARBA" id="ARBA00023316"/>
    </source>
</evidence>
<evidence type="ECO:0000256" key="3">
    <source>
        <dbReference type="ARBA" id="ARBA00022475"/>
    </source>
</evidence>
<keyword evidence="4 14" id="KW-0997">Cell inner membrane</keyword>
<dbReference type="InterPro" id="IPR001460">
    <property type="entry name" value="PCN-bd_Tpept"/>
</dbReference>
<keyword evidence="8 14" id="KW-0378">Hydrolase</keyword>
<dbReference type="GO" id="GO:0006508">
    <property type="term" value="P:proteolysis"/>
    <property type="evidence" value="ECO:0007669"/>
    <property type="project" value="UniProtKB-KW"/>
</dbReference>
<comment type="catalytic activity">
    <reaction evidence="14">
        <text>Preferential cleavage: (Ac)2-L-Lys-D-Ala-|-D-Ala. Also transpeptidation of peptidyl-alanyl moieties that are N-acyl substituents of D-alanine.</text>
        <dbReference type="EC" id="3.4.16.4"/>
    </reaction>
</comment>
<dbReference type="UniPathway" id="UPA00219"/>
<protein>
    <recommendedName>
        <fullName evidence="14">Peptidoglycan D,D-transpeptidase MrdA</fullName>
        <ecNumber evidence="14">3.4.16.4</ecNumber>
    </recommendedName>
    <alternativeName>
        <fullName evidence="14">Penicillin-binding protein 2</fullName>
        <shortName evidence="14">PBP-2</shortName>
    </alternativeName>
</protein>
<feature type="domain" description="Penicillin-binding protein transpeptidase" evidence="15">
    <location>
        <begin position="267"/>
        <end position="606"/>
    </location>
</feature>
<evidence type="ECO:0000313" key="17">
    <source>
        <dbReference type="EMBL" id="VFK00420.1"/>
    </source>
</evidence>
<feature type="active site" description="Acyl-ester intermediate" evidence="14">
    <location>
        <position position="326"/>
    </location>
</feature>
<feature type="transmembrane region" description="Helical" evidence="14">
    <location>
        <begin position="21"/>
        <end position="39"/>
    </location>
</feature>
<evidence type="ECO:0000259" key="16">
    <source>
        <dbReference type="Pfam" id="PF03717"/>
    </source>
</evidence>
<comment type="function">
    <text evidence="14">Catalyzes cross-linking of the peptidoglycan cell wall.</text>
</comment>
<dbReference type="EMBL" id="CAADFJ010000190">
    <property type="protein sequence ID" value="VFK04569.1"/>
    <property type="molecule type" value="Genomic_DNA"/>
</dbReference>
<evidence type="ECO:0000256" key="4">
    <source>
        <dbReference type="ARBA" id="ARBA00022519"/>
    </source>
</evidence>
<keyword evidence="11 14" id="KW-1133">Transmembrane helix</keyword>
<dbReference type="SUPFAM" id="SSF56601">
    <property type="entry name" value="beta-lactamase/transpeptidase-like"/>
    <property type="match status" value="1"/>
</dbReference>
<evidence type="ECO:0000256" key="11">
    <source>
        <dbReference type="ARBA" id="ARBA00022989"/>
    </source>
</evidence>
<dbReference type="InterPro" id="IPR012338">
    <property type="entry name" value="Beta-lactam/transpept-like"/>
</dbReference>
<feature type="domain" description="Penicillin-binding protein dimerisation" evidence="16">
    <location>
        <begin position="65"/>
        <end position="234"/>
    </location>
</feature>
<dbReference type="EMBL" id="CAADFI010000192">
    <property type="protein sequence ID" value="VFK00468.1"/>
    <property type="molecule type" value="Genomic_DNA"/>
</dbReference>
<reference evidence="19" key="1">
    <citation type="submission" date="2019-02" db="EMBL/GenBank/DDBJ databases">
        <authorList>
            <person name="Gruber-Vodicka R. H."/>
            <person name="Seah K. B. B."/>
        </authorList>
    </citation>
    <scope>NUCLEOTIDE SEQUENCE</scope>
    <source>
        <strain evidence="19">BECK_SA2B12</strain>
        <strain evidence="17">BECK_SA2B15</strain>
        <strain evidence="18">BECK_SA2B20</strain>
    </source>
</reference>
<evidence type="ECO:0000256" key="8">
    <source>
        <dbReference type="ARBA" id="ARBA00022801"/>
    </source>
</evidence>
<dbReference type="NCBIfam" id="TIGR03423">
    <property type="entry name" value="pbp2_mrdA"/>
    <property type="match status" value="1"/>
</dbReference>
<sequence>MQIGLTIKNIAGELNLFRGRVVVAYYLVIILSLVLIAQLTRLQILQHEHFQTLSRDNRIKITPLVPSRGFILDRHGVVLAKNTPSYSLEVIPEEVPDMEAMLQEITGIIDVDEGDRSRFRRLQDRTYRFQSIPLKHRLTEVEVARFSVNRHRFPGVDIQARLTRDYPLGAVGVHAIGYVGRINEEELARLDPVNYRGTDYIGKTGVEQAYENLLHGRIGYQHVEVNAQGRTLRVLPGTPPIPGTNLYLTIDASLQAVAEAALKGENGAVVIIEPSSGDILAFVSMPGFDPNPFVRGMKKETYRILRTSPSRPLFNRALLGQYPPGSTIKPFVGLAGLERNPNLVRRRMWCSGWYRLKDDKRIYRDWKRDGHGRMNLHRAIVESCDVYFYQLSLALGIDELHNYLTNFGFGRKIGIDLPGEMTGLVPSRAWKRTNRGDEWFPGETLITGIGQGFTLTTPLQLAAATATLATRGVRFVPRIVNRLVEPTGEEITVPSIRADTITASNPGNWDRIINAMIGAVHEARGTARKVGVDCPYRIAGKTGTAQVISLDHDEEYKQKELDKRLHDHGLFIAFAPADEPRIAVSVIVENGGGGSQSAAPIARAVLDHYLLEHK</sequence>
<evidence type="ECO:0000256" key="5">
    <source>
        <dbReference type="ARBA" id="ARBA00022645"/>
    </source>
</evidence>
<comment type="pathway">
    <text evidence="14">Cell wall biogenesis; peptidoglycan biosynthesis.</text>
</comment>
<evidence type="ECO:0000256" key="2">
    <source>
        <dbReference type="ARBA" id="ARBA00004236"/>
    </source>
</evidence>
<dbReference type="SUPFAM" id="SSF56519">
    <property type="entry name" value="Penicillin binding protein dimerisation domain"/>
    <property type="match status" value="1"/>
</dbReference>
<accession>A0A450VIF7</accession>
<evidence type="ECO:0000313" key="19">
    <source>
        <dbReference type="EMBL" id="VFK04569.1"/>
    </source>
</evidence>
<dbReference type="Pfam" id="PF00905">
    <property type="entry name" value="Transpeptidase"/>
    <property type="match status" value="1"/>
</dbReference>
<comment type="similarity">
    <text evidence="14">Belongs to the transpeptidase family. MrdA subfamily.</text>
</comment>
<evidence type="ECO:0000259" key="15">
    <source>
        <dbReference type="Pfam" id="PF00905"/>
    </source>
</evidence>
<comment type="subcellular location">
    <subcellularLocation>
        <location evidence="14">Cell inner membrane</location>
        <topology evidence="14">Single-pass membrane protein</topology>
    </subcellularLocation>
    <subcellularLocation>
        <location evidence="2">Cell membrane</location>
    </subcellularLocation>
    <subcellularLocation>
        <location evidence="1">Membrane</location>
        <topology evidence="1">Single-pass membrane protein</topology>
    </subcellularLocation>
</comment>
<evidence type="ECO:0000256" key="14">
    <source>
        <dbReference type="HAMAP-Rule" id="MF_02081"/>
    </source>
</evidence>
<dbReference type="PANTHER" id="PTHR30627">
    <property type="entry name" value="PEPTIDOGLYCAN D,D-TRANSPEPTIDASE"/>
    <property type="match status" value="1"/>
</dbReference>
<dbReference type="GO" id="GO:0009252">
    <property type="term" value="P:peptidoglycan biosynthetic process"/>
    <property type="evidence" value="ECO:0007669"/>
    <property type="project" value="UniProtKB-UniRule"/>
</dbReference>
<dbReference type="GO" id="GO:0005886">
    <property type="term" value="C:plasma membrane"/>
    <property type="evidence" value="ECO:0007669"/>
    <property type="project" value="UniProtKB-SubCell"/>
</dbReference>
<dbReference type="Pfam" id="PF03717">
    <property type="entry name" value="PBP_dimer"/>
    <property type="match status" value="1"/>
</dbReference>
<gene>
    <name evidence="14" type="primary">mrdA</name>
    <name evidence="17" type="ORF">BECKH772A_GA0070896_101923</name>
    <name evidence="18" type="ORF">BECKH772B_GA0070898_101923</name>
    <name evidence="19" type="ORF">BECKH772C_GA0070978_101903</name>
</gene>
<dbReference type="AlphaFoldDB" id="A0A450VIF7"/>
<dbReference type="GO" id="GO:0008658">
    <property type="term" value="F:penicillin binding"/>
    <property type="evidence" value="ECO:0007669"/>
    <property type="project" value="UniProtKB-UniRule"/>
</dbReference>
<dbReference type="InterPro" id="IPR050515">
    <property type="entry name" value="Beta-lactam/transpept"/>
</dbReference>
<dbReference type="EMBL" id="CAADFG010000192">
    <property type="protein sequence ID" value="VFK00420.1"/>
    <property type="molecule type" value="Genomic_DNA"/>
</dbReference>
<evidence type="ECO:0000313" key="18">
    <source>
        <dbReference type="EMBL" id="VFK00468.1"/>
    </source>
</evidence>
<dbReference type="GO" id="GO:0008360">
    <property type="term" value="P:regulation of cell shape"/>
    <property type="evidence" value="ECO:0007669"/>
    <property type="project" value="UniProtKB-KW"/>
</dbReference>
<keyword evidence="13 14" id="KW-0961">Cell wall biogenesis/degradation</keyword>
<name>A0A450VIF7_9GAMM</name>
<keyword evidence="10 14" id="KW-0573">Peptidoglycan synthesis</keyword>
<comment type="caution">
    <text evidence="14">Lacks conserved residue(s) required for the propagation of feature annotation.</text>
</comment>
<keyword evidence="6 14" id="KW-0645">Protease</keyword>
<dbReference type="Gene3D" id="3.30.1390.30">
    <property type="entry name" value="Penicillin-binding protein 2a, domain 3"/>
    <property type="match status" value="1"/>
</dbReference>
<dbReference type="GO" id="GO:0071972">
    <property type="term" value="F:peptidoglycan L,D-transpeptidase activity"/>
    <property type="evidence" value="ECO:0007669"/>
    <property type="project" value="TreeGrafter"/>
</dbReference>
<evidence type="ECO:0000256" key="1">
    <source>
        <dbReference type="ARBA" id="ARBA00004167"/>
    </source>
</evidence>
<dbReference type="InterPro" id="IPR036138">
    <property type="entry name" value="PBP_dimer_sf"/>
</dbReference>
<evidence type="ECO:0000256" key="12">
    <source>
        <dbReference type="ARBA" id="ARBA00023136"/>
    </source>
</evidence>
<evidence type="ECO:0000256" key="6">
    <source>
        <dbReference type="ARBA" id="ARBA00022670"/>
    </source>
</evidence>
<keyword evidence="9 14" id="KW-0133">Cell shape</keyword>
<evidence type="ECO:0000256" key="7">
    <source>
        <dbReference type="ARBA" id="ARBA00022692"/>
    </source>
</evidence>
<keyword evidence="5 14" id="KW-0121">Carboxypeptidase</keyword>
<dbReference type="EC" id="3.4.16.4" evidence="14"/>
<evidence type="ECO:0000256" key="10">
    <source>
        <dbReference type="ARBA" id="ARBA00022984"/>
    </source>
</evidence>
<dbReference type="GO" id="GO:0071555">
    <property type="term" value="P:cell wall organization"/>
    <property type="evidence" value="ECO:0007669"/>
    <property type="project" value="UniProtKB-KW"/>
</dbReference>
<dbReference type="GO" id="GO:0009002">
    <property type="term" value="F:serine-type D-Ala-D-Ala carboxypeptidase activity"/>
    <property type="evidence" value="ECO:0007669"/>
    <property type="project" value="UniProtKB-UniRule"/>
</dbReference>